<dbReference type="RefSeq" id="WP_164337544.1">
    <property type="nucleotide sequence ID" value="NZ_JAAGMU010001236.1"/>
</dbReference>
<reference evidence="1" key="1">
    <citation type="submission" date="2020-01" db="EMBL/GenBank/DDBJ databases">
        <title>Insect and environment-associated Actinomycetes.</title>
        <authorList>
            <person name="Currrie C."/>
            <person name="Chevrette M."/>
            <person name="Carlson C."/>
            <person name="Stubbendieck R."/>
            <person name="Wendt-Pienkowski E."/>
        </authorList>
    </citation>
    <scope>NUCLEOTIDE SEQUENCE</scope>
    <source>
        <strain evidence="1">SID7958</strain>
    </source>
</reference>
<proteinExistence type="predicted"/>
<evidence type="ECO:0000313" key="1">
    <source>
        <dbReference type="EMBL" id="NEC82310.1"/>
    </source>
</evidence>
<sequence>AALDGYTAALDREPGDPGLLAGWIVARAALTGGRAARRMLARPELLPHPHAGRIHVPAAEG</sequence>
<dbReference type="EMBL" id="JAAGMU010001236">
    <property type="protein sequence ID" value="NEC82310.1"/>
    <property type="molecule type" value="Genomic_DNA"/>
</dbReference>
<organism evidence="1">
    <name type="scientific">Streptomyces sp. SID7958</name>
    <dbReference type="NCBI Taxonomy" id="2706093"/>
    <lineage>
        <taxon>Bacteria</taxon>
        <taxon>Bacillati</taxon>
        <taxon>Actinomycetota</taxon>
        <taxon>Actinomycetes</taxon>
        <taxon>Kitasatosporales</taxon>
        <taxon>Streptomycetaceae</taxon>
        <taxon>Streptomyces</taxon>
    </lineage>
</organism>
<accession>A0A6G3U8C8</accession>
<feature type="non-terminal residue" evidence="1">
    <location>
        <position position="1"/>
    </location>
</feature>
<protein>
    <submittedName>
        <fullName evidence="1">Uncharacterized protein</fullName>
    </submittedName>
</protein>
<dbReference type="AlphaFoldDB" id="A0A6G3U8C8"/>
<comment type="caution">
    <text evidence="1">The sequence shown here is derived from an EMBL/GenBank/DDBJ whole genome shotgun (WGS) entry which is preliminary data.</text>
</comment>
<name>A0A6G3U8C8_9ACTN</name>
<gene>
    <name evidence="1" type="ORF">G3I38_24465</name>
</gene>